<name>A0A6I6MPV3_9CAUL</name>
<evidence type="ECO:0000313" key="2">
    <source>
        <dbReference type="Proteomes" id="UP000431269"/>
    </source>
</evidence>
<dbReference type="KEGG" id="tsv:DSM104635_02255"/>
<proteinExistence type="predicted"/>
<gene>
    <name evidence="1" type="ORF">DSM104635_02255</name>
</gene>
<dbReference type="EMBL" id="CP047045">
    <property type="protein sequence ID" value="QGZ95406.1"/>
    <property type="molecule type" value="Genomic_DNA"/>
</dbReference>
<reference evidence="2" key="1">
    <citation type="submission" date="2019-12" db="EMBL/GenBank/DDBJ databases">
        <title>Complete genome of Terracaulis silvestris 0127_4.</title>
        <authorList>
            <person name="Vieira S."/>
            <person name="Riedel T."/>
            <person name="Sproer C."/>
            <person name="Pascual J."/>
            <person name="Boedeker C."/>
            <person name="Overmann J."/>
        </authorList>
    </citation>
    <scope>NUCLEOTIDE SEQUENCE [LARGE SCALE GENOMIC DNA]</scope>
    <source>
        <strain evidence="2">0127_4</strain>
    </source>
</reference>
<dbReference type="AlphaFoldDB" id="A0A6I6MPV3"/>
<accession>A0A6I6MPV3</accession>
<protein>
    <submittedName>
        <fullName evidence="1">Uncharacterized protein</fullName>
    </submittedName>
</protein>
<evidence type="ECO:0000313" key="1">
    <source>
        <dbReference type="EMBL" id="QGZ95406.1"/>
    </source>
</evidence>
<keyword evidence="2" id="KW-1185">Reference proteome</keyword>
<sequence length="327" mass="35648">MQTGPFSLWTTGALAGFFCGIDPALSDRVAQAFAGWSARLQARIFAAHPSVCSQAGWSPALRLASFRANQSDRLLTARILAPVTTTAAPDTRTAPLPLWRSAGAFITTLFNLFGAPQDLAADHTLTTKTHALILSWLRVAEAFLRHLLLIEASALDCGSCGAPALARRSFSEGGSSRHYARERKRVEFFANEPETWRVSFRCFPSSPACGGSVIGKANDEGGAPAQALDAFAPHRTLSHASRDSSPARGGAKFHSAWPIAERFEALLRVYNNPAPYARRLARRLRALPRLIATVLHKPTDFEHRLDEDTRVELDAHIDRAKPELDSS</sequence>
<organism evidence="1 2">
    <name type="scientific">Terricaulis silvestris</name>
    <dbReference type="NCBI Taxonomy" id="2686094"/>
    <lineage>
        <taxon>Bacteria</taxon>
        <taxon>Pseudomonadati</taxon>
        <taxon>Pseudomonadota</taxon>
        <taxon>Alphaproteobacteria</taxon>
        <taxon>Caulobacterales</taxon>
        <taxon>Caulobacteraceae</taxon>
        <taxon>Terricaulis</taxon>
    </lineage>
</organism>
<dbReference type="Proteomes" id="UP000431269">
    <property type="component" value="Chromosome"/>
</dbReference>